<feature type="compositionally biased region" description="Polar residues" evidence="1">
    <location>
        <begin position="838"/>
        <end position="848"/>
    </location>
</feature>
<organism evidence="2 3">
    <name type="scientific">Ceraceosorus bombacis</name>
    <dbReference type="NCBI Taxonomy" id="401625"/>
    <lineage>
        <taxon>Eukaryota</taxon>
        <taxon>Fungi</taxon>
        <taxon>Dikarya</taxon>
        <taxon>Basidiomycota</taxon>
        <taxon>Ustilaginomycotina</taxon>
        <taxon>Exobasidiomycetes</taxon>
        <taxon>Ceraceosorales</taxon>
        <taxon>Ceraceosoraceae</taxon>
        <taxon>Ceraceosorus</taxon>
    </lineage>
</organism>
<dbReference type="PANTHER" id="PTHR14187:SF5">
    <property type="entry name" value="HEAT SHOCK 70 KDA PROTEIN 12A"/>
    <property type="match status" value="1"/>
</dbReference>
<reference evidence="2 3" key="1">
    <citation type="submission" date="2014-09" db="EMBL/GenBank/DDBJ databases">
        <authorList>
            <person name="Magalhaes I.L.F."/>
            <person name="Oliveira U."/>
            <person name="Santos F.R."/>
            <person name="Vidigal T.H.D.A."/>
            <person name="Brescovit A.D."/>
            <person name="Santos A.J."/>
        </authorList>
    </citation>
    <scope>NUCLEOTIDE SEQUENCE [LARGE SCALE GENOMIC DNA]</scope>
</reference>
<dbReference type="CDD" id="cd10170">
    <property type="entry name" value="ASKHA_NBD_HSP70"/>
    <property type="match status" value="1"/>
</dbReference>
<dbReference type="AlphaFoldDB" id="A0A0N7LAA0"/>
<feature type="compositionally biased region" description="Basic and acidic residues" evidence="1">
    <location>
        <begin position="879"/>
        <end position="891"/>
    </location>
</feature>
<evidence type="ECO:0000256" key="1">
    <source>
        <dbReference type="SAM" id="MobiDB-lite"/>
    </source>
</evidence>
<dbReference type="OrthoDB" id="2963168at2759"/>
<keyword evidence="3" id="KW-1185">Reference proteome</keyword>
<dbReference type="Gene3D" id="3.90.640.10">
    <property type="entry name" value="Actin, Chain A, domain 4"/>
    <property type="match status" value="1"/>
</dbReference>
<name>A0A0N7LAA0_9BASI</name>
<feature type="compositionally biased region" description="Basic and acidic residues" evidence="1">
    <location>
        <begin position="899"/>
        <end position="913"/>
    </location>
</feature>
<feature type="compositionally biased region" description="Polar residues" evidence="1">
    <location>
        <begin position="964"/>
        <end position="977"/>
    </location>
</feature>
<feature type="region of interest" description="Disordered" evidence="1">
    <location>
        <begin position="1"/>
        <end position="42"/>
    </location>
</feature>
<feature type="region of interest" description="Disordered" evidence="1">
    <location>
        <begin position="1130"/>
        <end position="1164"/>
    </location>
</feature>
<dbReference type="Proteomes" id="UP000054845">
    <property type="component" value="Unassembled WGS sequence"/>
</dbReference>
<dbReference type="SUPFAM" id="SSF53067">
    <property type="entry name" value="Actin-like ATPase domain"/>
    <property type="match status" value="2"/>
</dbReference>
<dbReference type="EMBL" id="CCYA01000273">
    <property type="protein sequence ID" value="CEH16002.1"/>
    <property type="molecule type" value="Genomic_DNA"/>
</dbReference>
<evidence type="ECO:0000313" key="3">
    <source>
        <dbReference type="Proteomes" id="UP000054845"/>
    </source>
</evidence>
<dbReference type="PANTHER" id="PTHR14187">
    <property type="entry name" value="ALPHA KINASE/ELONGATION FACTOR 2 KINASE"/>
    <property type="match status" value="1"/>
</dbReference>
<feature type="compositionally biased region" description="Polar residues" evidence="1">
    <location>
        <begin position="1185"/>
        <end position="1201"/>
    </location>
</feature>
<proteinExistence type="predicted"/>
<feature type="region of interest" description="Disordered" evidence="1">
    <location>
        <begin position="870"/>
        <end position="951"/>
    </location>
</feature>
<feature type="region of interest" description="Disordered" evidence="1">
    <location>
        <begin position="799"/>
        <end position="848"/>
    </location>
</feature>
<dbReference type="InterPro" id="IPR043129">
    <property type="entry name" value="ATPase_NBD"/>
</dbReference>
<feature type="compositionally biased region" description="Low complexity" evidence="1">
    <location>
        <begin position="811"/>
        <end position="827"/>
    </location>
</feature>
<feature type="region of interest" description="Disordered" evidence="1">
    <location>
        <begin position="726"/>
        <end position="761"/>
    </location>
</feature>
<protein>
    <recommendedName>
        <fullName evidence="4">Molecular chaperones HSP70/HSC70, HSP70 superfamily</fullName>
    </recommendedName>
</protein>
<sequence length="1247" mass="136122">MQEQLESESRIIWTANASSGVEERESGRGTGQADSRAPRGKEQNAFPQTSVIAFAPGAPCSSLVVVVVVTLHLLLLVTASASHTMGVKQKTKWGSYQGTASKLVIGLDMGTTYSGAAYAFLRAGEEPKVVNVCKFPRQRPGEGSKVPSVLLYSHDGHCLAVGSEVAEMEAVSAGPTGSKLHKAEWWKLALCRDDHPSRIKVQGATKDSPFRYDKVQQIRLPPGKSAKDCYVDFIKWMMRCVESYIRDNIASGEALLKETSASRVIVCAHPNGWEGSQQEALRRCFVDAAVVASDRAKAQIRMVTEAECSLTYALMSQSMASWTECGSQIVIADCGGGTVDISAYAVQAVEPILSVREAAISQCLVAGATLVDERVAQHVRARLQGTKYGDPEDVAKITQDIIKTMKESFTNERTPVYVRVGGPMDVDEPLSVIKGQLVIPGQTISGFYQPSIEATAAAIRESIASLPASRHARVALVGGFAESTFFRDQLRARLGGQVSVAKPDSSATKAVAHGAVAWAIEGAVKSRRSKMAYGVRVSVPFDKTNAEHAERSGRIFIGADSRPRLPHAFQTLLSKEAEQGSEEDVEYTFGLTKGIDEPLTGAFDLLCYRADGTPPAFIDDDDDRFDTLCRLDVDLERISKALDVQTTGNGLKYRSVKFVVKLSLGTTELQAQWVHSGICEVTGDAAVVFLEDLDHFRKPAEPMIAAPEQQVDSGALLLDLHREPAQSRPVHGPALDTARPVPCQYPRTDAGPRMPSPVPSISGSSISRIALSDGAYSAQEEEILSHKARIADLESQLRSLKAGDAPRRSRPTSSSAAFSTPPLSAASDGFADMHGAASPSTLPTRQQQQPAHPFFGALAAQQRRSIIQTVDAPLSPPSDWERSPRSADRSVTRNARGNAFERLDVAPEHQSEHRHMRTRRHHLPADEIDDWQRRAHRVGPKSPGSSRGPLAFDAREQLEELLRKNSSLDSRSCSRTPSPVVRPQARRSQGMQGDWSAQAVLTAPGSSASAEQGGHTTRLQAKYPDRAPGTFVDELGITRTKIPHGYAAPAWKIHQTLERLEMLRFGDEFISAKEARRCEQDLETQLYVDVARWNQQQAQSIAAHAASAGTHGDSDVDYGRLHLARYARELEEQERGQQKLERSTPDAPLRREYSGEDMARPQRLRSELRQQQDLTRLAGRKHAESSAQVWTASVSSPTEGHSTALYDSAIDTPGESTRPFRGRTHPPQRQETAPPPYPNFFSHTHEA</sequence>
<dbReference type="STRING" id="401625.A0A0N7LAA0"/>
<dbReference type="Gene3D" id="3.30.420.40">
    <property type="match status" value="2"/>
</dbReference>
<feature type="region of interest" description="Disordered" evidence="1">
    <location>
        <begin position="1178"/>
        <end position="1247"/>
    </location>
</feature>
<accession>A0A0N7LAA0</accession>
<evidence type="ECO:0000313" key="2">
    <source>
        <dbReference type="EMBL" id="CEH16002.1"/>
    </source>
</evidence>
<evidence type="ECO:0008006" key="4">
    <source>
        <dbReference type="Google" id="ProtNLM"/>
    </source>
</evidence>
<feature type="region of interest" description="Disordered" evidence="1">
    <location>
        <begin position="963"/>
        <end position="994"/>
    </location>
</feature>